<proteinExistence type="predicted"/>
<dbReference type="AlphaFoldDB" id="A0A0C3D0X9"/>
<name>A0A0C3D0X9_OIDMZ</name>
<gene>
    <name evidence="1" type="ORF">OIDMADRAFT_142714</name>
</gene>
<evidence type="ECO:0000313" key="2">
    <source>
        <dbReference type="Proteomes" id="UP000054321"/>
    </source>
</evidence>
<dbReference type="HOGENOM" id="CLU_024593_0_0_1"/>
<evidence type="ECO:0000313" key="1">
    <source>
        <dbReference type="EMBL" id="KIN04904.1"/>
    </source>
</evidence>
<keyword evidence="2" id="KW-1185">Reference proteome</keyword>
<dbReference type="OrthoDB" id="5398371at2759"/>
<reference evidence="1 2" key="1">
    <citation type="submission" date="2014-04" db="EMBL/GenBank/DDBJ databases">
        <authorList>
            <consortium name="DOE Joint Genome Institute"/>
            <person name="Kuo A."/>
            <person name="Martino E."/>
            <person name="Perotto S."/>
            <person name="Kohler A."/>
            <person name="Nagy L.G."/>
            <person name="Floudas D."/>
            <person name="Copeland A."/>
            <person name="Barry K.W."/>
            <person name="Cichocki N."/>
            <person name="Veneault-Fourrey C."/>
            <person name="LaButti K."/>
            <person name="Lindquist E.A."/>
            <person name="Lipzen A."/>
            <person name="Lundell T."/>
            <person name="Morin E."/>
            <person name="Murat C."/>
            <person name="Sun H."/>
            <person name="Tunlid A."/>
            <person name="Henrissat B."/>
            <person name="Grigoriev I.V."/>
            <person name="Hibbett D.S."/>
            <person name="Martin F."/>
            <person name="Nordberg H.P."/>
            <person name="Cantor M.N."/>
            <person name="Hua S.X."/>
        </authorList>
    </citation>
    <scope>NUCLEOTIDE SEQUENCE [LARGE SCALE GENOMIC DNA]</scope>
    <source>
        <strain evidence="1 2">Zn</strain>
    </source>
</reference>
<evidence type="ECO:0008006" key="3">
    <source>
        <dbReference type="Google" id="ProtNLM"/>
    </source>
</evidence>
<reference evidence="2" key="2">
    <citation type="submission" date="2015-01" db="EMBL/GenBank/DDBJ databases">
        <title>Evolutionary Origins and Diversification of the Mycorrhizal Mutualists.</title>
        <authorList>
            <consortium name="DOE Joint Genome Institute"/>
            <consortium name="Mycorrhizal Genomics Consortium"/>
            <person name="Kohler A."/>
            <person name="Kuo A."/>
            <person name="Nagy L.G."/>
            <person name="Floudas D."/>
            <person name="Copeland A."/>
            <person name="Barry K.W."/>
            <person name="Cichocki N."/>
            <person name="Veneault-Fourrey C."/>
            <person name="LaButti K."/>
            <person name="Lindquist E.A."/>
            <person name="Lipzen A."/>
            <person name="Lundell T."/>
            <person name="Morin E."/>
            <person name="Murat C."/>
            <person name="Riley R."/>
            <person name="Ohm R."/>
            <person name="Sun H."/>
            <person name="Tunlid A."/>
            <person name="Henrissat B."/>
            <person name="Grigoriev I.V."/>
            <person name="Hibbett D.S."/>
            <person name="Martin F."/>
        </authorList>
    </citation>
    <scope>NUCLEOTIDE SEQUENCE [LARGE SCALE GENOMIC DNA]</scope>
    <source>
        <strain evidence="2">Zn</strain>
    </source>
</reference>
<dbReference type="InParanoid" id="A0A0C3D0X9"/>
<dbReference type="Proteomes" id="UP000054321">
    <property type="component" value="Unassembled WGS sequence"/>
</dbReference>
<organism evidence="1 2">
    <name type="scientific">Oidiodendron maius (strain Zn)</name>
    <dbReference type="NCBI Taxonomy" id="913774"/>
    <lineage>
        <taxon>Eukaryota</taxon>
        <taxon>Fungi</taxon>
        <taxon>Dikarya</taxon>
        <taxon>Ascomycota</taxon>
        <taxon>Pezizomycotina</taxon>
        <taxon>Leotiomycetes</taxon>
        <taxon>Leotiomycetes incertae sedis</taxon>
        <taxon>Myxotrichaceae</taxon>
        <taxon>Oidiodendron</taxon>
    </lineage>
</organism>
<dbReference type="EMBL" id="KN832872">
    <property type="protein sequence ID" value="KIN04904.1"/>
    <property type="molecule type" value="Genomic_DNA"/>
</dbReference>
<accession>A0A0C3D0X9</accession>
<protein>
    <recommendedName>
        <fullName evidence="3">BTB domain-containing protein</fullName>
    </recommendedName>
</protein>
<sequence length="483" mass="54607">MSSVPVPDTTPITLEGGALIQIDETEYKVVEIRATGDVIFDVTFENTNSCNKSIPSDAIQKLRASRGTIPSVRGLYRVYSQTLKNHSKYFTRLLGSDAFGEGKSIKDIFDGLAQSNLKPSEVEPGRLPRIKIVDEDDATRTMGREVVFRDMLRIIHGAEHIAKPVNMIYLSVLAIMADRYDCLSPVSRYVTGTFGSFRYPQTLDNSAEEVLRQKILIFYRTNQASRLAAATKELILRGSSRWATFTENPAFSTAWWDLPDGLEAELSHRRASILRTIASLQLHFLELYTSRNRQCSLGYDSSPACDSFQLGEMIKFFTRKGLLSLIPFQAVSPEDPEYVWPEPYVGDIEHLIGLLRQCPSYQLDKNHSHCGLRTRILPALEYIRDCIATGIGIKVMRWKGDRATHSWIRLKPAAGRGRRPFTVGNEEDVETFDFEKSRSGMELGANSFNTDNSAKVMFTAKKWIWTPNRVEEAAWPTRPSLKF</sequence>